<dbReference type="RefSeq" id="WP_011718844.1">
    <property type="nucleotide sequence ID" value="NC_008578.1"/>
</dbReference>
<dbReference type="KEGG" id="ace:Acel_0004"/>
<dbReference type="AlphaFoldDB" id="A0LQS0"/>
<dbReference type="HOGENOM" id="CLU_087206_0_2_11"/>
<proteinExistence type="predicted"/>
<sequence length="164" mass="18318">MPTDHTKSADHADGPDLARAALRRARERARRAGQPPLWSTRRDPQTSTGEPELLGASVHRILRDLGWLDRITITRLVDEWPKIIGPELAQHCRPESYDRGVLHIQADSTAWATQLRLLLPQLTARVQEAAGDLIRLVDVRGPTAPSWRHGPLRVRGAGPRDTYG</sequence>
<keyword evidence="3" id="KW-1185">Reference proteome</keyword>
<reference evidence="2 3" key="1">
    <citation type="journal article" date="2009" name="Genome Res.">
        <title>Complete genome of the cellulolytic thermophile Acidothermus cellulolyticus 11B provides insights into its ecophysiological and evolutionary adaptations.</title>
        <authorList>
            <person name="Barabote R.D."/>
            <person name="Xie G."/>
            <person name="Leu D.H."/>
            <person name="Normand P."/>
            <person name="Necsulea A."/>
            <person name="Daubin V."/>
            <person name="Medigue C."/>
            <person name="Adney W.S."/>
            <person name="Xu X.C."/>
            <person name="Lapidus A."/>
            <person name="Parales R.E."/>
            <person name="Detter C."/>
            <person name="Pujic P."/>
            <person name="Bruce D."/>
            <person name="Lavire C."/>
            <person name="Challacombe J.F."/>
            <person name="Brettin T.S."/>
            <person name="Berry A.M."/>
        </authorList>
    </citation>
    <scope>NUCLEOTIDE SEQUENCE [LARGE SCALE GENOMIC DNA]</scope>
    <source>
        <strain evidence="3">ATCC 43068 / DSM 8971 / 11B</strain>
    </source>
</reference>
<organism evidence="2 3">
    <name type="scientific">Acidothermus cellulolyticus (strain ATCC 43068 / DSM 8971 / 11B)</name>
    <dbReference type="NCBI Taxonomy" id="351607"/>
    <lineage>
        <taxon>Bacteria</taxon>
        <taxon>Bacillati</taxon>
        <taxon>Actinomycetota</taxon>
        <taxon>Actinomycetes</taxon>
        <taxon>Acidothermales</taxon>
        <taxon>Acidothermaceae</taxon>
        <taxon>Acidothermus</taxon>
    </lineage>
</organism>
<dbReference type="InterPro" id="IPR007922">
    <property type="entry name" value="DciA-like"/>
</dbReference>
<evidence type="ECO:0000313" key="3">
    <source>
        <dbReference type="Proteomes" id="UP000008221"/>
    </source>
</evidence>
<feature type="compositionally biased region" description="Basic and acidic residues" evidence="1">
    <location>
        <begin position="1"/>
        <end position="16"/>
    </location>
</feature>
<gene>
    <name evidence="2" type="ordered locus">Acel_0004</name>
</gene>
<accession>A0LQS0</accession>
<feature type="compositionally biased region" description="Basic residues" evidence="1">
    <location>
        <begin position="21"/>
        <end position="31"/>
    </location>
</feature>
<evidence type="ECO:0000313" key="2">
    <source>
        <dbReference type="EMBL" id="ABK51780.1"/>
    </source>
</evidence>
<dbReference type="Pfam" id="PF05258">
    <property type="entry name" value="DciA"/>
    <property type="match status" value="1"/>
</dbReference>
<dbReference type="PANTHER" id="PTHR36456">
    <property type="entry name" value="UPF0232 PROTEIN SCO3875"/>
    <property type="match status" value="1"/>
</dbReference>
<feature type="region of interest" description="Disordered" evidence="1">
    <location>
        <begin position="1"/>
        <end position="52"/>
    </location>
</feature>
<dbReference type="PANTHER" id="PTHR36456:SF1">
    <property type="entry name" value="UPF0232 PROTEIN SCO3875"/>
    <property type="match status" value="1"/>
</dbReference>
<dbReference type="InParanoid" id="A0LQS0"/>
<dbReference type="EMBL" id="CP000481">
    <property type="protein sequence ID" value="ABK51780.1"/>
    <property type="molecule type" value="Genomic_DNA"/>
</dbReference>
<dbReference type="eggNOG" id="COG5512">
    <property type="taxonomic scope" value="Bacteria"/>
</dbReference>
<dbReference type="Proteomes" id="UP000008221">
    <property type="component" value="Chromosome"/>
</dbReference>
<dbReference type="STRING" id="351607.Acel_0004"/>
<evidence type="ECO:0000256" key="1">
    <source>
        <dbReference type="SAM" id="MobiDB-lite"/>
    </source>
</evidence>
<protein>
    <recommendedName>
        <fullName evidence="4">DUF721 domain-containing protein</fullName>
    </recommendedName>
</protein>
<name>A0LQS0_ACIC1</name>
<evidence type="ECO:0008006" key="4">
    <source>
        <dbReference type="Google" id="ProtNLM"/>
    </source>
</evidence>